<dbReference type="PANTHER" id="PTHR31147">
    <property type="entry name" value="ACYL TRANSFERASE 4"/>
    <property type="match status" value="1"/>
</dbReference>
<organism evidence="2 3">
    <name type="scientific">Panicum miliaceum</name>
    <name type="common">Proso millet</name>
    <name type="synonym">Broomcorn millet</name>
    <dbReference type="NCBI Taxonomy" id="4540"/>
    <lineage>
        <taxon>Eukaryota</taxon>
        <taxon>Viridiplantae</taxon>
        <taxon>Streptophyta</taxon>
        <taxon>Embryophyta</taxon>
        <taxon>Tracheophyta</taxon>
        <taxon>Spermatophyta</taxon>
        <taxon>Magnoliopsida</taxon>
        <taxon>Liliopsida</taxon>
        <taxon>Poales</taxon>
        <taxon>Poaceae</taxon>
        <taxon>PACMAD clade</taxon>
        <taxon>Panicoideae</taxon>
        <taxon>Panicodae</taxon>
        <taxon>Paniceae</taxon>
        <taxon>Panicinae</taxon>
        <taxon>Panicum</taxon>
        <taxon>Panicum sect. Panicum</taxon>
    </lineage>
</organism>
<proteinExistence type="inferred from homology"/>
<sequence length="439" mass="45913">MKQVPSTMSGVVVTIAKALPVVVRPSELELGTPPPSDTIALSPFDRLVPPIPVSSLFVFDRTIDEPVETIKRALSRALAHYRPVAGRLAGDGSIACTDEGVTFVAASASCSLEEATAALQHMDLTVLYPGLLCRDADPLLLLQVTEFACGGFVVGVSSNHVIADGAGTVQFLQAVAELARGISPPSCLPIRSWDDSLPVPTASTVAAQKSAIKHEPPRLAHLDIVVPSSLISCIKAGGLGSYGEHCTALDAVMAVLWRCRTRAAMSASEDEAPAPLKFVCSMRAYVGAPSGYYGNCIRAQVVPATAGAVANSCIGDLVRLIRRAKEKIPDLLSTGGGGGDGDGRGVADAADHQAQAPLWYEAFSVTDWRYLGLDAADFGGGAPARVLWHAKRIMEPGCVVCPPRRAGRDGGVDVSSVFVKPEHVDTFLGELARLAASAE</sequence>
<dbReference type="GO" id="GO:0016747">
    <property type="term" value="F:acyltransferase activity, transferring groups other than amino-acyl groups"/>
    <property type="evidence" value="ECO:0007669"/>
    <property type="project" value="UniProtKB-ARBA"/>
</dbReference>
<evidence type="ECO:0000256" key="1">
    <source>
        <dbReference type="ARBA" id="ARBA00009861"/>
    </source>
</evidence>
<dbReference type="Gene3D" id="3.30.559.10">
    <property type="entry name" value="Chloramphenicol acetyltransferase-like domain"/>
    <property type="match status" value="2"/>
</dbReference>
<dbReference type="EMBL" id="PQIB02000015">
    <property type="protein sequence ID" value="RLM66301.1"/>
    <property type="molecule type" value="Genomic_DNA"/>
</dbReference>
<dbReference type="InterPro" id="IPR050898">
    <property type="entry name" value="Plant_acyltransferase"/>
</dbReference>
<name>A0A3L6PZW5_PANMI</name>
<gene>
    <name evidence="2" type="ORF">C2845_PM16G03920</name>
</gene>
<keyword evidence="3" id="KW-1185">Reference proteome</keyword>
<dbReference type="OrthoDB" id="656709at2759"/>
<comment type="caution">
    <text evidence="2">The sequence shown here is derived from an EMBL/GenBank/DDBJ whole genome shotgun (WGS) entry which is preliminary data.</text>
</comment>
<comment type="similarity">
    <text evidence="1">Belongs to the plant acyltransferase family.</text>
</comment>
<dbReference type="Proteomes" id="UP000275267">
    <property type="component" value="Unassembled WGS sequence"/>
</dbReference>
<reference evidence="3" key="1">
    <citation type="journal article" date="2019" name="Nat. Commun.">
        <title>The genome of broomcorn millet.</title>
        <authorList>
            <person name="Zou C."/>
            <person name="Miki D."/>
            <person name="Li D."/>
            <person name="Tang Q."/>
            <person name="Xiao L."/>
            <person name="Rajput S."/>
            <person name="Deng P."/>
            <person name="Jia W."/>
            <person name="Huang R."/>
            <person name="Zhang M."/>
            <person name="Sun Y."/>
            <person name="Hu J."/>
            <person name="Fu X."/>
            <person name="Schnable P.S."/>
            <person name="Li F."/>
            <person name="Zhang H."/>
            <person name="Feng B."/>
            <person name="Zhu X."/>
            <person name="Liu R."/>
            <person name="Schnable J.C."/>
            <person name="Zhu J.-K."/>
            <person name="Zhang H."/>
        </authorList>
    </citation>
    <scope>NUCLEOTIDE SEQUENCE [LARGE SCALE GENOMIC DNA]</scope>
</reference>
<dbReference type="InterPro" id="IPR023213">
    <property type="entry name" value="CAT-like_dom_sf"/>
</dbReference>
<evidence type="ECO:0000313" key="3">
    <source>
        <dbReference type="Proteomes" id="UP000275267"/>
    </source>
</evidence>
<accession>A0A3L6PZW5</accession>
<dbReference type="AlphaFoldDB" id="A0A3L6PZW5"/>
<evidence type="ECO:0000313" key="2">
    <source>
        <dbReference type="EMBL" id="RLM66301.1"/>
    </source>
</evidence>
<dbReference type="Pfam" id="PF02458">
    <property type="entry name" value="Transferase"/>
    <property type="match status" value="1"/>
</dbReference>
<protein>
    <submittedName>
        <fullName evidence="2">10-deacetylbaccatin III 10-O-acetyltransferase-like</fullName>
    </submittedName>
</protein>
<dbReference type="PANTHER" id="PTHR31147:SF55">
    <property type="entry name" value="HXXXD-TYPE ACYL-TRANSFERASE FAMILY PROTEIN"/>
    <property type="match status" value="1"/>
</dbReference>